<dbReference type="Pfam" id="PF04082">
    <property type="entry name" value="Fungal_trans"/>
    <property type="match status" value="1"/>
</dbReference>
<keyword evidence="10" id="KW-1185">Reference proteome</keyword>
<dbReference type="GO" id="GO:0008270">
    <property type="term" value="F:zinc ion binding"/>
    <property type="evidence" value="ECO:0007669"/>
    <property type="project" value="InterPro"/>
</dbReference>
<evidence type="ECO:0000256" key="2">
    <source>
        <dbReference type="ARBA" id="ARBA00023015"/>
    </source>
</evidence>
<evidence type="ECO:0000256" key="3">
    <source>
        <dbReference type="ARBA" id="ARBA00023125"/>
    </source>
</evidence>
<keyword evidence="7" id="KW-1133">Transmembrane helix</keyword>
<evidence type="ECO:0000256" key="1">
    <source>
        <dbReference type="ARBA" id="ARBA00022723"/>
    </source>
</evidence>
<keyword evidence="1" id="KW-0479">Metal-binding</keyword>
<dbReference type="PROSITE" id="PS00463">
    <property type="entry name" value="ZN2_CY6_FUNGAL_1"/>
    <property type="match status" value="1"/>
</dbReference>
<dbReference type="InterPro" id="IPR007219">
    <property type="entry name" value="XnlR_reg_dom"/>
</dbReference>
<feature type="compositionally biased region" description="Basic and acidic residues" evidence="6">
    <location>
        <begin position="31"/>
        <end position="41"/>
    </location>
</feature>
<proteinExistence type="predicted"/>
<organism evidence="9 10">
    <name type="scientific">Fonsecaea pedrosoi CBS 271.37</name>
    <dbReference type="NCBI Taxonomy" id="1442368"/>
    <lineage>
        <taxon>Eukaryota</taxon>
        <taxon>Fungi</taxon>
        <taxon>Dikarya</taxon>
        <taxon>Ascomycota</taxon>
        <taxon>Pezizomycotina</taxon>
        <taxon>Eurotiomycetes</taxon>
        <taxon>Chaetothyriomycetidae</taxon>
        <taxon>Chaetothyriales</taxon>
        <taxon>Herpotrichiellaceae</taxon>
        <taxon>Fonsecaea</taxon>
    </lineage>
</organism>
<keyword evidence="3" id="KW-0238">DNA-binding</keyword>
<dbReference type="GeneID" id="25301916"/>
<keyword evidence="7" id="KW-0472">Membrane</keyword>
<keyword evidence="5" id="KW-0539">Nucleus</keyword>
<evidence type="ECO:0000256" key="5">
    <source>
        <dbReference type="ARBA" id="ARBA00023242"/>
    </source>
</evidence>
<dbReference type="EMBL" id="KN846970">
    <property type="protein sequence ID" value="KIW83181.1"/>
    <property type="molecule type" value="Genomic_DNA"/>
</dbReference>
<feature type="compositionally biased region" description="Polar residues" evidence="6">
    <location>
        <begin position="1"/>
        <end position="19"/>
    </location>
</feature>
<protein>
    <recommendedName>
        <fullName evidence="8">Zn(2)-C6 fungal-type domain-containing protein</fullName>
    </recommendedName>
</protein>
<reference evidence="9 10" key="1">
    <citation type="submission" date="2015-01" db="EMBL/GenBank/DDBJ databases">
        <title>The Genome Sequence of Fonsecaea pedrosoi CBS 271.37.</title>
        <authorList>
            <consortium name="The Broad Institute Genomics Platform"/>
            <person name="Cuomo C."/>
            <person name="de Hoog S."/>
            <person name="Gorbushina A."/>
            <person name="Stielow B."/>
            <person name="Teixiera M."/>
            <person name="Abouelleil A."/>
            <person name="Chapman S.B."/>
            <person name="Priest M."/>
            <person name="Young S.K."/>
            <person name="Wortman J."/>
            <person name="Nusbaum C."/>
            <person name="Birren B."/>
        </authorList>
    </citation>
    <scope>NUCLEOTIDE SEQUENCE [LARGE SCALE GENOMIC DNA]</scope>
    <source>
        <strain evidence="9 10">CBS 271.37</strain>
    </source>
</reference>
<dbReference type="GO" id="GO:0000981">
    <property type="term" value="F:DNA-binding transcription factor activity, RNA polymerase II-specific"/>
    <property type="evidence" value="ECO:0007669"/>
    <property type="project" value="InterPro"/>
</dbReference>
<dbReference type="RefSeq" id="XP_013286989.1">
    <property type="nucleotide sequence ID" value="XM_013431535.1"/>
</dbReference>
<evidence type="ECO:0000313" key="9">
    <source>
        <dbReference type="EMBL" id="KIW83181.1"/>
    </source>
</evidence>
<evidence type="ECO:0000256" key="6">
    <source>
        <dbReference type="SAM" id="MobiDB-lite"/>
    </source>
</evidence>
<dbReference type="VEuPathDB" id="FungiDB:Z517_02426"/>
<dbReference type="Gene3D" id="4.10.240.10">
    <property type="entry name" value="Zn(2)-C6 fungal-type DNA-binding domain"/>
    <property type="match status" value="1"/>
</dbReference>
<evidence type="ECO:0000256" key="4">
    <source>
        <dbReference type="ARBA" id="ARBA00023163"/>
    </source>
</evidence>
<feature type="domain" description="Zn(2)-C6 fungal-type" evidence="8">
    <location>
        <begin position="64"/>
        <end position="93"/>
    </location>
</feature>
<dbReference type="GO" id="GO:0000978">
    <property type="term" value="F:RNA polymerase II cis-regulatory region sequence-specific DNA binding"/>
    <property type="evidence" value="ECO:0007669"/>
    <property type="project" value="TreeGrafter"/>
</dbReference>
<dbReference type="SMART" id="SM00066">
    <property type="entry name" value="GAL4"/>
    <property type="match status" value="1"/>
</dbReference>
<dbReference type="InterPro" id="IPR036864">
    <property type="entry name" value="Zn2-C6_fun-type_DNA-bd_sf"/>
</dbReference>
<dbReference type="InterPro" id="IPR001138">
    <property type="entry name" value="Zn2Cys6_DnaBD"/>
</dbReference>
<accession>A0A0D2DZF1</accession>
<dbReference type="Pfam" id="PF00172">
    <property type="entry name" value="Zn_clus"/>
    <property type="match status" value="1"/>
</dbReference>
<keyword evidence="4" id="KW-0804">Transcription</keyword>
<dbReference type="CDD" id="cd00067">
    <property type="entry name" value="GAL4"/>
    <property type="match status" value="1"/>
</dbReference>
<keyword evidence="7" id="KW-0812">Transmembrane</keyword>
<dbReference type="PANTHER" id="PTHR47424:SF3">
    <property type="entry name" value="REGULATORY PROTEIN GAL4"/>
    <property type="match status" value="1"/>
</dbReference>
<dbReference type="PANTHER" id="PTHR47424">
    <property type="entry name" value="REGULATORY PROTEIN GAL4"/>
    <property type="match status" value="1"/>
</dbReference>
<dbReference type="PROSITE" id="PS50048">
    <property type="entry name" value="ZN2_CY6_FUNGAL_2"/>
    <property type="match status" value="1"/>
</dbReference>
<dbReference type="GO" id="GO:0005634">
    <property type="term" value="C:nucleus"/>
    <property type="evidence" value="ECO:0007669"/>
    <property type="project" value="TreeGrafter"/>
</dbReference>
<dbReference type="AlphaFoldDB" id="A0A0D2DZF1"/>
<evidence type="ECO:0000259" key="8">
    <source>
        <dbReference type="PROSITE" id="PS50048"/>
    </source>
</evidence>
<feature type="transmembrane region" description="Helical" evidence="7">
    <location>
        <begin position="506"/>
        <end position="529"/>
    </location>
</feature>
<feature type="region of interest" description="Disordered" evidence="6">
    <location>
        <begin position="1"/>
        <end position="58"/>
    </location>
</feature>
<dbReference type="InterPro" id="IPR051127">
    <property type="entry name" value="Fungal_SecMet_Regulators"/>
</dbReference>
<dbReference type="OrthoDB" id="2571985at2759"/>
<gene>
    <name evidence="9" type="ORF">Z517_02426</name>
</gene>
<sequence length="741" mass="82780">MSSSTHHPTNPVQPESNQPVRDDAMMQFREIAPDRKREHESALGLPTPLAPPQPSVKRTKTEQACSNCRALRRKCNGASPCKTCQENSLPCQYGGDARAPEKLTLAKAMKRIAQLEERLRIYEGYTTGQSLNEPGLSPPRYSDQIYGTATETSRREDDMAQLLRGVNYLTISRNPEFYGGSSSNAIISAVEATDESEDQPSTSRMESPLNRASLWLENAANLRFAKVVGSSLPPRSVADDYVNRYFQTAHRLYPILNRTTFMERYRNFWEGLPTEGKGYELWAAVLYMVLAHGHQCSTVDPDDRVRNDALASQHGETCFNLAKSTFADVPFSGGDMSAVNSMFLAFVWLFNQQRLHEAYAMLGTSVRVGYSIGLHRELMPLDAHVLDTNGWCATWWELATLSGRPCGIQPREVDVRPFPLDTSPIDLQYLERMRQFSYLAWDAYEQVYSLAFKHSGVSERAAALRAADGAICAWYDSWYHDSTWSKEPHGLVIRLRMYLTSPSSGLVLLNLIVVVLGYLNLRILLYRAFLNLVVQKREKQMKVSDESVVAAAKCIEMAMSLINVTTTSINAGSSGTLQAALFHTMGYLWNATLTLLLYVRSESTHDLLAATIPDRSKINDNIESAAVFFTRHQEALPFARVASEKIHRLLKKVATGYVSSDTPSTSTDIHAGFAVPDLESPDRILNFVPGFDVPTFDIPRFNFEMAFSDAPPQDDLPGNHANAHWSPEGEGFYFYGSPEAG</sequence>
<evidence type="ECO:0000256" key="7">
    <source>
        <dbReference type="SAM" id="Phobius"/>
    </source>
</evidence>
<name>A0A0D2DZF1_9EURO</name>
<dbReference type="Proteomes" id="UP000053029">
    <property type="component" value="Unassembled WGS sequence"/>
</dbReference>
<keyword evidence="2" id="KW-0805">Transcription regulation</keyword>
<dbReference type="SUPFAM" id="SSF57701">
    <property type="entry name" value="Zn2/Cys6 DNA-binding domain"/>
    <property type="match status" value="1"/>
</dbReference>
<evidence type="ECO:0000313" key="10">
    <source>
        <dbReference type="Proteomes" id="UP000053029"/>
    </source>
</evidence>
<dbReference type="HOGENOM" id="CLU_025393_0_0_1"/>
<dbReference type="GO" id="GO:0000435">
    <property type="term" value="P:positive regulation of transcription from RNA polymerase II promoter by galactose"/>
    <property type="evidence" value="ECO:0007669"/>
    <property type="project" value="TreeGrafter"/>
</dbReference>
<dbReference type="GO" id="GO:0006351">
    <property type="term" value="P:DNA-templated transcription"/>
    <property type="evidence" value="ECO:0007669"/>
    <property type="project" value="InterPro"/>
</dbReference>
<dbReference type="CDD" id="cd12148">
    <property type="entry name" value="fungal_TF_MHR"/>
    <property type="match status" value="1"/>
</dbReference>